<evidence type="ECO:0000313" key="4">
    <source>
        <dbReference type="EMBL" id="MDD9207536.1"/>
    </source>
</evidence>
<comment type="caution">
    <text evidence="4">The sequence shown here is derived from an EMBL/GenBank/DDBJ whole genome shotgun (WGS) entry which is preliminary data.</text>
</comment>
<evidence type="ECO:0000259" key="3">
    <source>
        <dbReference type="Pfam" id="PF13399"/>
    </source>
</evidence>
<keyword evidence="2" id="KW-1133">Transmembrane helix</keyword>
<organism evidence="4 5">
    <name type="scientific">Georgenia halotolerans</name>
    <dbReference type="NCBI Taxonomy" id="3028317"/>
    <lineage>
        <taxon>Bacteria</taxon>
        <taxon>Bacillati</taxon>
        <taxon>Actinomycetota</taxon>
        <taxon>Actinomycetes</taxon>
        <taxon>Micrococcales</taxon>
        <taxon>Bogoriellaceae</taxon>
        <taxon>Georgenia</taxon>
    </lineage>
</organism>
<evidence type="ECO:0000256" key="2">
    <source>
        <dbReference type="SAM" id="Phobius"/>
    </source>
</evidence>
<dbReference type="InterPro" id="IPR027381">
    <property type="entry name" value="LytR/CpsA/Psr_C"/>
</dbReference>
<keyword evidence="2" id="KW-0472">Membrane</keyword>
<feature type="region of interest" description="Disordered" evidence="1">
    <location>
        <begin position="178"/>
        <end position="213"/>
    </location>
</feature>
<evidence type="ECO:0000256" key="1">
    <source>
        <dbReference type="SAM" id="MobiDB-lite"/>
    </source>
</evidence>
<feature type="domain" description="LytR/CpsA/Psr regulator C-terminal" evidence="3">
    <location>
        <begin position="84"/>
        <end position="169"/>
    </location>
</feature>
<proteinExistence type="predicted"/>
<accession>A0ABT5U322</accession>
<dbReference type="EMBL" id="JARACI010001120">
    <property type="protein sequence ID" value="MDD9207536.1"/>
    <property type="molecule type" value="Genomic_DNA"/>
</dbReference>
<name>A0ABT5U322_9MICO</name>
<dbReference type="Pfam" id="PF13399">
    <property type="entry name" value="LytR_C"/>
    <property type="match status" value="1"/>
</dbReference>
<feature type="transmembrane region" description="Helical" evidence="2">
    <location>
        <begin position="25"/>
        <end position="45"/>
    </location>
</feature>
<sequence>MSTTPEERAYERAERRRRVQQRQTVIFGGLIAVLLVAALVSAAVWTGMLPTPLDRGFSAPEEETEEIVQVCPPPGSTPVPLSEITANVLNGTDRSGLAGATASDLVSLGVVVNREANFSDGYPGAVQLIAGPIGVVPAYTLARLFPGSEVILDEGRTSQAVDVVLGSEFSGMLSAEEAEALDPEAELEAPEDCTEVDLPEPDEGGETDEAVDA</sequence>
<evidence type="ECO:0000313" key="5">
    <source>
        <dbReference type="Proteomes" id="UP001165561"/>
    </source>
</evidence>
<protein>
    <submittedName>
        <fullName evidence="4">LytR C-terminal domain-containing protein</fullName>
    </submittedName>
</protein>
<gene>
    <name evidence="4" type="ORF">PU560_13855</name>
</gene>
<dbReference type="Proteomes" id="UP001165561">
    <property type="component" value="Unassembled WGS sequence"/>
</dbReference>
<keyword evidence="5" id="KW-1185">Reference proteome</keyword>
<reference evidence="4" key="1">
    <citation type="submission" date="2023-02" db="EMBL/GenBank/DDBJ databases">
        <title>Georgenia sp.10Sc9-8, isolated from a soil sample collected from the Taklamakan desert.</title>
        <authorList>
            <person name="Liu S."/>
        </authorList>
    </citation>
    <scope>NUCLEOTIDE SEQUENCE</scope>
    <source>
        <strain evidence="4">10Sc9-8</strain>
    </source>
</reference>
<keyword evidence="2" id="KW-0812">Transmembrane</keyword>